<evidence type="ECO:0000313" key="2">
    <source>
        <dbReference type="Proteomes" id="UP000724874"/>
    </source>
</evidence>
<name>A0A9P5TJU9_GYMJU</name>
<gene>
    <name evidence="1" type="ORF">CPB84DRAFT_1749274</name>
</gene>
<reference evidence="1" key="1">
    <citation type="submission" date="2020-11" db="EMBL/GenBank/DDBJ databases">
        <authorList>
            <consortium name="DOE Joint Genome Institute"/>
            <person name="Ahrendt S."/>
            <person name="Riley R."/>
            <person name="Andreopoulos W."/>
            <person name="LaButti K."/>
            <person name="Pangilinan J."/>
            <person name="Ruiz-duenas F.J."/>
            <person name="Barrasa J.M."/>
            <person name="Sanchez-Garcia M."/>
            <person name="Camarero S."/>
            <person name="Miyauchi S."/>
            <person name="Serrano A."/>
            <person name="Linde D."/>
            <person name="Babiker R."/>
            <person name="Drula E."/>
            <person name="Ayuso-Fernandez I."/>
            <person name="Pacheco R."/>
            <person name="Padilla G."/>
            <person name="Ferreira P."/>
            <person name="Barriuso J."/>
            <person name="Kellner H."/>
            <person name="Castanera R."/>
            <person name="Alfaro M."/>
            <person name="Ramirez L."/>
            <person name="Pisabarro A.G."/>
            <person name="Kuo A."/>
            <person name="Tritt A."/>
            <person name="Lipzen A."/>
            <person name="He G."/>
            <person name="Yan M."/>
            <person name="Ng V."/>
            <person name="Cullen D."/>
            <person name="Martin F."/>
            <person name="Rosso M.-N."/>
            <person name="Henrissat B."/>
            <person name="Hibbett D."/>
            <person name="Martinez A.T."/>
            <person name="Grigoriev I.V."/>
        </authorList>
    </citation>
    <scope>NUCLEOTIDE SEQUENCE</scope>
    <source>
        <strain evidence="1">AH 44721</strain>
    </source>
</reference>
<dbReference type="Proteomes" id="UP000724874">
    <property type="component" value="Unassembled WGS sequence"/>
</dbReference>
<organism evidence="1 2">
    <name type="scientific">Gymnopilus junonius</name>
    <name type="common">Spectacular rustgill mushroom</name>
    <name type="synonym">Gymnopilus spectabilis subsp. junonius</name>
    <dbReference type="NCBI Taxonomy" id="109634"/>
    <lineage>
        <taxon>Eukaryota</taxon>
        <taxon>Fungi</taxon>
        <taxon>Dikarya</taxon>
        <taxon>Basidiomycota</taxon>
        <taxon>Agaricomycotina</taxon>
        <taxon>Agaricomycetes</taxon>
        <taxon>Agaricomycetidae</taxon>
        <taxon>Agaricales</taxon>
        <taxon>Agaricineae</taxon>
        <taxon>Hymenogastraceae</taxon>
        <taxon>Gymnopilus</taxon>
    </lineage>
</organism>
<protein>
    <submittedName>
        <fullName evidence="1">Uncharacterized protein</fullName>
    </submittedName>
</protein>
<comment type="caution">
    <text evidence="1">The sequence shown here is derived from an EMBL/GenBank/DDBJ whole genome shotgun (WGS) entry which is preliminary data.</text>
</comment>
<accession>A0A9P5TJU9</accession>
<dbReference type="AlphaFoldDB" id="A0A9P5TJU9"/>
<keyword evidence="2" id="KW-1185">Reference proteome</keyword>
<proteinExistence type="predicted"/>
<evidence type="ECO:0000313" key="1">
    <source>
        <dbReference type="EMBL" id="KAF8889550.1"/>
    </source>
</evidence>
<dbReference type="EMBL" id="JADNYJ010000079">
    <property type="protein sequence ID" value="KAF8889550.1"/>
    <property type="molecule type" value="Genomic_DNA"/>
</dbReference>
<sequence>MLISGPALMLGIDSIQVAPDGVRLSMRQSNSFVCVMSEIYSSLRLFKVKKGKIVRNHHRPQFRISGKPASDELVATPAGLFPRANIHSVPEGARIHHRLNEVQLVAATVASFTLLPFVTNISPVPISGYVAYSYWKNAGKSNIGSFSTSWVVPPVPKTADGQILYIFNALVPNSFDGIFQPVLQFGATPAGGGNYWAAASWYIVGSHTYYTVPAQVEAGQNITGVMTYEGTEGSGSNLEYLWEAVFTGIPSTSLYIGTSEVFNYAYEALEIYTASGPSDLPTGSTMMANINIATQDGGHPTLNWTSVVDSADGFKIAVISSASIDGSVQITYP</sequence>
<dbReference type="OrthoDB" id="3256306at2759"/>